<reference evidence="2" key="1">
    <citation type="submission" date="2021-01" db="EMBL/GenBank/DDBJ databases">
        <title>Whole genome shotgun sequence of Dactylosporangium siamense NBRC 106093.</title>
        <authorList>
            <person name="Komaki H."/>
            <person name="Tamura T."/>
        </authorList>
    </citation>
    <scope>NUCLEOTIDE SEQUENCE</scope>
    <source>
        <strain evidence="2">NBRC 106093</strain>
    </source>
</reference>
<dbReference type="Proteomes" id="UP000660611">
    <property type="component" value="Unassembled WGS sequence"/>
</dbReference>
<comment type="caution">
    <text evidence="2">The sequence shown here is derived from an EMBL/GenBank/DDBJ whole genome shotgun (WGS) entry which is preliminary data.</text>
</comment>
<keyword evidence="1" id="KW-0812">Transmembrane</keyword>
<feature type="transmembrane region" description="Helical" evidence="1">
    <location>
        <begin position="147"/>
        <end position="172"/>
    </location>
</feature>
<keyword evidence="1" id="KW-1133">Transmembrane helix</keyword>
<gene>
    <name evidence="2" type="ORF">Dsi01nite_021460</name>
</gene>
<keyword evidence="1" id="KW-0472">Membrane</keyword>
<evidence type="ECO:0000313" key="2">
    <source>
        <dbReference type="EMBL" id="GIG44105.1"/>
    </source>
</evidence>
<feature type="transmembrane region" description="Helical" evidence="1">
    <location>
        <begin position="7"/>
        <end position="30"/>
    </location>
</feature>
<dbReference type="RefSeq" id="WP_203845956.1">
    <property type="nucleotide sequence ID" value="NZ_BAAAVW010000006.1"/>
</dbReference>
<keyword evidence="3" id="KW-1185">Reference proteome</keyword>
<dbReference type="EMBL" id="BONQ01000031">
    <property type="protein sequence ID" value="GIG44105.1"/>
    <property type="molecule type" value="Genomic_DNA"/>
</dbReference>
<proteinExistence type="predicted"/>
<organism evidence="2 3">
    <name type="scientific">Dactylosporangium siamense</name>
    <dbReference type="NCBI Taxonomy" id="685454"/>
    <lineage>
        <taxon>Bacteria</taxon>
        <taxon>Bacillati</taxon>
        <taxon>Actinomycetota</taxon>
        <taxon>Actinomycetes</taxon>
        <taxon>Micromonosporales</taxon>
        <taxon>Micromonosporaceae</taxon>
        <taxon>Dactylosporangium</taxon>
    </lineage>
</organism>
<evidence type="ECO:0000313" key="3">
    <source>
        <dbReference type="Proteomes" id="UP000660611"/>
    </source>
</evidence>
<sequence>MTRARDAVITLLCLMILVPLMVLSTALAGFDSRHWSGISLSAMQLPWLDSSPRGSDTRPSNIDEVTDTLIAMEDHGWAEIYGGQDGRIYITTRRLSPSLFPDLGDRFDGDEVGVIYSPLMPEVSLDGPGDGSGTGTWWQRTDPLGTWVTLMFGFPWQLGTALLLTAIVWTLILRRRHSRRASAPQPTAAP</sequence>
<dbReference type="AlphaFoldDB" id="A0A919PKG0"/>
<evidence type="ECO:0000256" key="1">
    <source>
        <dbReference type="SAM" id="Phobius"/>
    </source>
</evidence>
<accession>A0A919PKG0</accession>
<name>A0A919PKG0_9ACTN</name>
<protein>
    <submittedName>
        <fullName evidence="2">Uncharacterized protein</fullName>
    </submittedName>
</protein>